<dbReference type="Proteomes" id="UP000243799">
    <property type="component" value="Unassembled WGS sequence"/>
</dbReference>
<keyword evidence="2" id="KW-1185">Reference proteome</keyword>
<dbReference type="RefSeq" id="WP_091673832.1">
    <property type="nucleotide sequence ID" value="NZ_FOKG01000008.1"/>
</dbReference>
<sequence length="96" mass="10390">MDTDNVVVQLCIQGMRAEGDGAAERADRVGDARVTSFYPSLHANIGRACLELDRADEAGEQFRLAAERIVDLPAGPYTEWLRDAIAEGPRVTAADT</sequence>
<accession>A0A1I1A3I6</accession>
<evidence type="ECO:0008006" key="3">
    <source>
        <dbReference type="Google" id="ProtNLM"/>
    </source>
</evidence>
<dbReference type="OrthoDB" id="8450665at2"/>
<organism evidence="1 2">
    <name type="scientific">Amycolatopsis marina</name>
    <dbReference type="NCBI Taxonomy" id="490629"/>
    <lineage>
        <taxon>Bacteria</taxon>
        <taxon>Bacillati</taxon>
        <taxon>Actinomycetota</taxon>
        <taxon>Actinomycetes</taxon>
        <taxon>Pseudonocardiales</taxon>
        <taxon>Pseudonocardiaceae</taxon>
        <taxon>Amycolatopsis</taxon>
    </lineage>
</organism>
<evidence type="ECO:0000313" key="1">
    <source>
        <dbReference type="EMBL" id="SFB31906.1"/>
    </source>
</evidence>
<gene>
    <name evidence="1" type="ORF">SAMN05216266_108104</name>
</gene>
<evidence type="ECO:0000313" key="2">
    <source>
        <dbReference type="Proteomes" id="UP000243799"/>
    </source>
</evidence>
<dbReference type="EMBL" id="FOKG01000008">
    <property type="protein sequence ID" value="SFB31906.1"/>
    <property type="molecule type" value="Genomic_DNA"/>
</dbReference>
<dbReference type="AlphaFoldDB" id="A0A1I1A3I6"/>
<reference evidence="2" key="1">
    <citation type="submission" date="2016-10" db="EMBL/GenBank/DDBJ databases">
        <authorList>
            <person name="Varghese N."/>
            <person name="Submissions S."/>
        </authorList>
    </citation>
    <scope>NUCLEOTIDE SEQUENCE [LARGE SCALE GENOMIC DNA]</scope>
    <source>
        <strain evidence="2">CGMCC 4.3568</strain>
    </source>
</reference>
<protein>
    <recommendedName>
        <fullName evidence="3">Transcriptional activator domain-containing protein</fullName>
    </recommendedName>
</protein>
<name>A0A1I1A3I6_9PSEU</name>
<dbReference type="STRING" id="490629.SAMN05216266_108104"/>
<proteinExistence type="predicted"/>